<keyword evidence="1" id="KW-0812">Transmembrane</keyword>
<reference evidence="2 3" key="1">
    <citation type="journal article" date="2012" name="PLoS ONE">
        <title>Genome sequence and transcriptome analysis of the radioresistant bacterium Deinococcus gobiensis: insights into the extreme environmental adaptations.</title>
        <authorList>
            <person name="Yuan M."/>
            <person name="Chen M."/>
            <person name="Zhang W."/>
            <person name="Lu W."/>
            <person name="Wang J."/>
            <person name="Yang M."/>
            <person name="Zhao P."/>
            <person name="Tang R."/>
            <person name="Li X."/>
            <person name="Hao Y."/>
            <person name="Zhou Z."/>
            <person name="Zhan Y."/>
            <person name="Yu H."/>
            <person name="Teng C."/>
            <person name="Yan Y."/>
            <person name="Ping S."/>
            <person name="Wang Y."/>
            <person name="Lin M."/>
        </authorList>
    </citation>
    <scope>NUCLEOTIDE SEQUENCE [LARGE SCALE GENOMIC DNA]</scope>
    <source>
        <strain evidence="2 3">I-0</strain>
    </source>
</reference>
<dbReference type="Proteomes" id="UP000007575">
    <property type="component" value="Chromosome"/>
</dbReference>
<proteinExistence type="predicted"/>
<accession>H8GSJ5</accession>
<dbReference type="EMBL" id="CP002191">
    <property type="protein sequence ID" value="AFD26456.1"/>
    <property type="molecule type" value="Genomic_DNA"/>
</dbReference>
<dbReference type="PATRIC" id="fig|745776.4.peg.2596"/>
<organism evidence="2 3">
    <name type="scientific">Deinococcus gobiensis (strain DSM 21396 / JCM 16679 / CGMCC 1.7299 / I-0)</name>
    <dbReference type="NCBI Taxonomy" id="745776"/>
    <lineage>
        <taxon>Bacteria</taxon>
        <taxon>Thermotogati</taxon>
        <taxon>Deinococcota</taxon>
        <taxon>Deinococci</taxon>
        <taxon>Deinococcales</taxon>
        <taxon>Deinococcaceae</taxon>
        <taxon>Deinococcus</taxon>
    </lineage>
</organism>
<name>H8GSJ5_DEIGI</name>
<protein>
    <submittedName>
        <fullName evidence="2">Uncharacterized protein</fullName>
    </submittedName>
</protein>
<keyword evidence="3" id="KW-1185">Reference proteome</keyword>
<dbReference type="Gene3D" id="3.40.50.300">
    <property type="entry name" value="P-loop containing nucleotide triphosphate hydrolases"/>
    <property type="match status" value="1"/>
</dbReference>
<gene>
    <name evidence="2" type="ordered locus">DGo_CA2529</name>
</gene>
<dbReference type="InterPro" id="IPR027417">
    <property type="entry name" value="P-loop_NTPase"/>
</dbReference>
<keyword evidence="1" id="KW-0472">Membrane</keyword>
<evidence type="ECO:0000256" key="1">
    <source>
        <dbReference type="SAM" id="Phobius"/>
    </source>
</evidence>
<dbReference type="HOGENOM" id="CLU_1765015_0_0_0"/>
<feature type="transmembrane region" description="Helical" evidence="1">
    <location>
        <begin position="25"/>
        <end position="46"/>
    </location>
</feature>
<sequence>MTKDDYKGLLYAHLPELPQARGGPLSFALMFHVAGVILAAGASAVIETHFHRGVSEPHLLGLAGASGARLLQLYCGAPLDTLRARHAARVAAGTRPGIDLPFEHAELPPHAGWSPLDLGAPLLRLDTAQPGTLERARQWVTEQTGEG</sequence>
<keyword evidence="1" id="KW-1133">Transmembrane helix</keyword>
<dbReference type="AlphaFoldDB" id="H8GSJ5"/>
<evidence type="ECO:0000313" key="3">
    <source>
        <dbReference type="Proteomes" id="UP000007575"/>
    </source>
</evidence>
<evidence type="ECO:0000313" key="2">
    <source>
        <dbReference type="EMBL" id="AFD26456.1"/>
    </source>
</evidence>
<dbReference type="KEGG" id="dgo:DGo_CA2529"/>